<keyword evidence="3" id="KW-1185">Reference proteome</keyword>
<evidence type="ECO:0000313" key="3">
    <source>
        <dbReference type="Proteomes" id="UP000277580"/>
    </source>
</evidence>
<reference evidence="2 3" key="1">
    <citation type="journal article" date="2018" name="Nat. Ecol. Evol.">
        <title>Pezizomycetes genomes reveal the molecular basis of ectomycorrhizal truffle lifestyle.</title>
        <authorList>
            <person name="Murat C."/>
            <person name="Payen T."/>
            <person name="Noel B."/>
            <person name="Kuo A."/>
            <person name="Morin E."/>
            <person name="Chen J."/>
            <person name="Kohler A."/>
            <person name="Krizsan K."/>
            <person name="Balestrini R."/>
            <person name="Da Silva C."/>
            <person name="Montanini B."/>
            <person name="Hainaut M."/>
            <person name="Levati E."/>
            <person name="Barry K.W."/>
            <person name="Belfiori B."/>
            <person name="Cichocki N."/>
            <person name="Clum A."/>
            <person name="Dockter R.B."/>
            <person name="Fauchery L."/>
            <person name="Guy J."/>
            <person name="Iotti M."/>
            <person name="Le Tacon F."/>
            <person name="Lindquist E.A."/>
            <person name="Lipzen A."/>
            <person name="Malagnac F."/>
            <person name="Mello A."/>
            <person name="Molinier V."/>
            <person name="Miyauchi S."/>
            <person name="Poulain J."/>
            <person name="Riccioni C."/>
            <person name="Rubini A."/>
            <person name="Sitrit Y."/>
            <person name="Splivallo R."/>
            <person name="Traeger S."/>
            <person name="Wang M."/>
            <person name="Zifcakova L."/>
            <person name="Wipf D."/>
            <person name="Zambonelli A."/>
            <person name="Paolocci F."/>
            <person name="Nowrousian M."/>
            <person name="Ottonello S."/>
            <person name="Baldrian P."/>
            <person name="Spatafora J.W."/>
            <person name="Henrissat B."/>
            <person name="Nagy L.G."/>
            <person name="Aury J.M."/>
            <person name="Wincker P."/>
            <person name="Grigoriev I.V."/>
            <person name="Bonfante P."/>
            <person name="Martin F.M."/>
        </authorList>
    </citation>
    <scope>NUCLEOTIDE SEQUENCE [LARGE SCALE GENOMIC DNA]</scope>
    <source>
        <strain evidence="2 3">CCBAS932</strain>
    </source>
</reference>
<sequence length="82" mass="9230">MLLAGYRIPAPTPTSVLPKNTLSYQPPPKNAYTKNHHLCTTSPPAPKHQKLLWFFVTSCNLSPPLRVSTIQHLNIHAYLGLW</sequence>
<gene>
    <name evidence="2" type="ORF">P167DRAFT_326124</name>
</gene>
<proteinExistence type="predicted"/>
<organism evidence="2 3">
    <name type="scientific">Morchella conica CCBAS932</name>
    <dbReference type="NCBI Taxonomy" id="1392247"/>
    <lineage>
        <taxon>Eukaryota</taxon>
        <taxon>Fungi</taxon>
        <taxon>Dikarya</taxon>
        <taxon>Ascomycota</taxon>
        <taxon>Pezizomycotina</taxon>
        <taxon>Pezizomycetes</taxon>
        <taxon>Pezizales</taxon>
        <taxon>Morchellaceae</taxon>
        <taxon>Morchella</taxon>
    </lineage>
</organism>
<dbReference type="EMBL" id="ML119156">
    <property type="protein sequence ID" value="RPB08996.1"/>
    <property type="molecule type" value="Genomic_DNA"/>
</dbReference>
<name>A0A3N4KEN2_9PEZI</name>
<dbReference type="InParanoid" id="A0A3N4KEN2"/>
<dbReference type="Proteomes" id="UP000277580">
    <property type="component" value="Unassembled WGS sequence"/>
</dbReference>
<feature type="region of interest" description="Disordered" evidence="1">
    <location>
        <begin position="17"/>
        <end position="39"/>
    </location>
</feature>
<evidence type="ECO:0000256" key="1">
    <source>
        <dbReference type="SAM" id="MobiDB-lite"/>
    </source>
</evidence>
<evidence type="ECO:0000313" key="2">
    <source>
        <dbReference type="EMBL" id="RPB08996.1"/>
    </source>
</evidence>
<dbReference type="AlphaFoldDB" id="A0A3N4KEN2"/>
<accession>A0A3N4KEN2</accession>
<protein>
    <submittedName>
        <fullName evidence="2">Uncharacterized protein</fullName>
    </submittedName>
</protein>